<gene>
    <name evidence="2" type="ORF">NDU88_006350</name>
</gene>
<dbReference type="Proteomes" id="UP001066276">
    <property type="component" value="Chromosome 11"/>
</dbReference>
<proteinExistence type="predicted"/>
<reference evidence="2" key="1">
    <citation type="journal article" date="2022" name="bioRxiv">
        <title>Sequencing and chromosome-scale assembly of the giantPleurodeles waltlgenome.</title>
        <authorList>
            <person name="Brown T."/>
            <person name="Elewa A."/>
            <person name="Iarovenko S."/>
            <person name="Subramanian E."/>
            <person name="Araus A.J."/>
            <person name="Petzold A."/>
            <person name="Susuki M."/>
            <person name="Suzuki K.-i.T."/>
            <person name="Hayashi T."/>
            <person name="Toyoda A."/>
            <person name="Oliveira C."/>
            <person name="Osipova E."/>
            <person name="Leigh N.D."/>
            <person name="Simon A."/>
            <person name="Yun M.H."/>
        </authorList>
    </citation>
    <scope>NUCLEOTIDE SEQUENCE</scope>
    <source>
        <strain evidence="2">20211129_DDA</strain>
        <tissue evidence="2">Liver</tissue>
    </source>
</reference>
<accession>A0AAV7LZY9</accession>
<name>A0AAV7LZY9_PLEWA</name>
<dbReference type="EMBL" id="JANPWB010000015">
    <property type="protein sequence ID" value="KAJ1093245.1"/>
    <property type="molecule type" value="Genomic_DNA"/>
</dbReference>
<organism evidence="2 3">
    <name type="scientific">Pleurodeles waltl</name>
    <name type="common">Iberian ribbed newt</name>
    <dbReference type="NCBI Taxonomy" id="8319"/>
    <lineage>
        <taxon>Eukaryota</taxon>
        <taxon>Metazoa</taxon>
        <taxon>Chordata</taxon>
        <taxon>Craniata</taxon>
        <taxon>Vertebrata</taxon>
        <taxon>Euteleostomi</taxon>
        <taxon>Amphibia</taxon>
        <taxon>Batrachia</taxon>
        <taxon>Caudata</taxon>
        <taxon>Salamandroidea</taxon>
        <taxon>Salamandridae</taxon>
        <taxon>Pleurodelinae</taxon>
        <taxon>Pleurodeles</taxon>
    </lineage>
</organism>
<protein>
    <submittedName>
        <fullName evidence="2">Uncharacterized protein</fullName>
    </submittedName>
</protein>
<keyword evidence="3" id="KW-1185">Reference proteome</keyword>
<comment type="caution">
    <text evidence="2">The sequence shown here is derived from an EMBL/GenBank/DDBJ whole genome shotgun (WGS) entry which is preliminary data.</text>
</comment>
<feature type="region of interest" description="Disordered" evidence="1">
    <location>
        <begin position="27"/>
        <end position="49"/>
    </location>
</feature>
<evidence type="ECO:0000313" key="2">
    <source>
        <dbReference type="EMBL" id="KAJ1093245.1"/>
    </source>
</evidence>
<dbReference type="AlphaFoldDB" id="A0AAV7LZY9"/>
<evidence type="ECO:0000256" key="1">
    <source>
        <dbReference type="SAM" id="MobiDB-lite"/>
    </source>
</evidence>
<evidence type="ECO:0000313" key="3">
    <source>
        <dbReference type="Proteomes" id="UP001066276"/>
    </source>
</evidence>
<sequence>MLPFYIAHTSPRGIRAVTVNIQRNNHSKVPCNEQHSKEPAGATNGKGIYSEPREVFSSSLALPGEPREVFSSSLALPGEPREVLSSSLALPGEPREVFSSSLALPGKVCEVKQLVGD</sequence>